<comment type="caution">
    <text evidence="4">The sequence shown here is derived from an EMBL/GenBank/DDBJ whole genome shotgun (WGS) entry which is preliminary data.</text>
</comment>
<evidence type="ECO:0000256" key="2">
    <source>
        <dbReference type="RuleBase" id="RU003749"/>
    </source>
</evidence>
<accession>A0A100HM37</accession>
<organism evidence="4 5">
    <name type="scientific">Deinococcus grandis</name>
    <dbReference type="NCBI Taxonomy" id="57498"/>
    <lineage>
        <taxon>Bacteria</taxon>
        <taxon>Thermotogati</taxon>
        <taxon>Deinococcota</taxon>
        <taxon>Deinococci</taxon>
        <taxon>Deinococcales</taxon>
        <taxon>Deinococcaceae</taxon>
        <taxon>Deinococcus</taxon>
    </lineage>
</organism>
<dbReference type="Proteomes" id="UP000056209">
    <property type="component" value="Unassembled WGS sequence"/>
</dbReference>
<dbReference type="InterPro" id="IPR002645">
    <property type="entry name" value="STAS_dom"/>
</dbReference>
<dbReference type="InterPro" id="IPR003658">
    <property type="entry name" value="Anti-sigma_ant"/>
</dbReference>
<proteinExistence type="inferred from homology"/>
<dbReference type="PANTHER" id="PTHR33495">
    <property type="entry name" value="ANTI-SIGMA FACTOR ANTAGONIST TM_1081-RELATED-RELATED"/>
    <property type="match status" value="1"/>
</dbReference>
<dbReference type="OrthoDB" id="9796076at2"/>
<evidence type="ECO:0000259" key="3">
    <source>
        <dbReference type="PROSITE" id="PS50801"/>
    </source>
</evidence>
<feature type="domain" description="STAS" evidence="3">
    <location>
        <begin position="12"/>
        <end position="100"/>
    </location>
</feature>
<dbReference type="PROSITE" id="PS50801">
    <property type="entry name" value="STAS"/>
    <property type="match status" value="1"/>
</dbReference>
<reference evidence="5" key="1">
    <citation type="submission" date="2015-11" db="EMBL/GenBank/DDBJ databases">
        <title>Draft Genome Sequence of the Radioresistant Bacterium Deinococcus grandis, Isolated from Freshwater Fish in Japan.</title>
        <authorList>
            <person name="Satoh K."/>
            <person name="Onodera T."/>
            <person name="Omoso K."/>
            <person name="Takeda-Yano K."/>
            <person name="Katayama T."/>
            <person name="Oono Y."/>
            <person name="Narumi I."/>
        </authorList>
    </citation>
    <scope>NUCLEOTIDE SEQUENCE [LARGE SCALE GENOMIC DNA]</scope>
    <source>
        <strain evidence="5">ATCC 43672</strain>
    </source>
</reference>
<protein>
    <recommendedName>
        <fullName evidence="2">Anti-sigma factor antagonist</fullName>
    </recommendedName>
</protein>
<name>A0A100HM37_9DEIO</name>
<dbReference type="CDD" id="cd07043">
    <property type="entry name" value="STAS_anti-anti-sigma_factors"/>
    <property type="match status" value="1"/>
</dbReference>
<evidence type="ECO:0000256" key="1">
    <source>
        <dbReference type="ARBA" id="ARBA00009013"/>
    </source>
</evidence>
<comment type="similarity">
    <text evidence="1 2">Belongs to the anti-sigma-factor antagonist family.</text>
</comment>
<dbReference type="SUPFAM" id="SSF52091">
    <property type="entry name" value="SpoIIaa-like"/>
    <property type="match status" value="1"/>
</dbReference>
<dbReference type="Gene3D" id="3.30.750.24">
    <property type="entry name" value="STAS domain"/>
    <property type="match status" value="1"/>
</dbReference>
<evidence type="ECO:0000313" key="5">
    <source>
        <dbReference type="Proteomes" id="UP000056209"/>
    </source>
</evidence>
<sequence>MPLTYTVNGPELILSGRLDAQNALDLRAALAEHAGQTGDLRVDMADVPFMDSSALAALVSALKDRRREGRSLRLTRASPAVHELMSLTMLGRVFGLEDPR</sequence>
<dbReference type="GO" id="GO:0043856">
    <property type="term" value="F:anti-sigma factor antagonist activity"/>
    <property type="evidence" value="ECO:0007669"/>
    <property type="project" value="InterPro"/>
</dbReference>
<dbReference type="EMBL" id="BCMS01000002">
    <property type="protein sequence ID" value="GAQ23246.1"/>
    <property type="molecule type" value="Genomic_DNA"/>
</dbReference>
<dbReference type="RefSeq" id="WP_058978979.1">
    <property type="nucleotide sequence ID" value="NZ_BCMS01000002.1"/>
</dbReference>
<evidence type="ECO:0000313" key="4">
    <source>
        <dbReference type="EMBL" id="GAQ23246.1"/>
    </source>
</evidence>
<dbReference type="PANTHER" id="PTHR33495:SF2">
    <property type="entry name" value="ANTI-SIGMA FACTOR ANTAGONIST TM_1081-RELATED"/>
    <property type="match status" value="1"/>
</dbReference>
<dbReference type="InterPro" id="IPR036513">
    <property type="entry name" value="STAS_dom_sf"/>
</dbReference>
<dbReference type="NCBIfam" id="TIGR00377">
    <property type="entry name" value="ant_ant_sig"/>
    <property type="match status" value="1"/>
</dbReference>
<dbReference type="AlphaFoldDB" id="A0A100HM37"/>
<dbReference type="Pfam" id="PF13466">
    <property type="entry name" value="STAS_2"/>
    <property type="match status" value="1"/>
</dbReference>
<dbReference type="InterPro" id="IPR058548">
    <property type="entry name" value="MlaB-like_STAS"/>
</dbReference>
<gene>
    <name evidence="4" type="ORF">DEIGR_200101</name>
</gene>
<keyword evidence="5" id="KW-1185">Reference proteome</keyword>